<accession>A0A9P7S2J5</accession>
<feature type="region of interest" description="Disordered" evidence="1">
    <location>
        <begin position="66"/>
        <end position="116"/>
    </location>
</feature>
<organism evidence="2 3">
    <name type="scientific">Marasmius oreades</name>
    <name type="common">fairy-ring Marasmius</name>
    <dbReference type="NCBI Taxonomy" id="181124"/>
    <lineage>
        <taxon>Eukaryota</taxon>
        <taxon>Fungi</taxon>
        <taxon>Dikarya</taxon>
        <taxon>Basidiomycota</taxon>
        <taxon>Agaricomycotina</taxon>
        <taxon>Agaricomycetes</taxon>
        <taxon>Agaricomycetidae</taxon>
        <taxon>Agaricales</taxon>
        <taxon>Marasmiineae</taxon>
        <taxon>Marasmiaceae</taxon>
        <taxon>Marasmius</taxon>
    </lineage>
</organism>
<gene>
    <name evidence="2" type="ORF">E1B28_007849</name>
</gene>
<reference evidence="2" key="1">
    <citation type="journal article" date="2021" name="Genome Biol. Evol.">
        <title>The assembled and annotated genome of the fairy-ring fungus Marasmius oreades.</title>
        <authorList>
            <person name="Hiltunen M."/>
            <person name="Ament-Velasquez S.L."/>
            <person name="Johannesson H."/>
        </authorList>
    </citation>
    <scope>NUCLEOTIDE SEQUENCE</scope>
    <source>
        <strain evidence="2">03SP1</strain>
    </source>
</reference>
<protein>
    <submittedName>
        <fullName evidence="2">Uncharacterized protein</fullName>
    </submittedName>
</protein>
<feature type="region of interest" description="Disordered" evidence="1">
    <location>
        <begin position="1"/>
        <end position="24"/>
    </location>
</feature>
<dbReference type="EMBL" id="CM032184">
    <property type="protein sequence ID" value="KAG7094244.1"/>
    <property type="molecule type" value="Genomic_DNA"/>
</dbReference>
<proteinExistence type="predicted"/>
<dbReference type="Proteomes" id="UP001049176">
    <property type="component" value="Chromosome 4"/>
</dbReference>
<sequence length="116" mass="13384">MDPRTPPRSTTSTTTTTELEDDRIDTKRVPILTNDPQIHERLLEPSSLQQLGIDRPLVVNRKRQLKSEDVPSLDTRCLSESRLNQREGGDMGDRGMRFFRDPMQHEGHNTFRSNIV</sequence>
<feature type="compositionally biased region" description="Low complexity" evidence="1">
    <location>
        <begin position="7"/>
        <end position="17"/>
    </location>
</feature>
<feature type="compositionally biased region" description="Basic and acidic residues" evidence="1">
    <location>
        <begin position="77"/>
        <end position="109"/>
    </location>
</feature>
<dbReference type="AlphaFoldDB" id="A0A9P7S2J5"/>
<dbReference type="GeneID" id="66076925"/>
<evidence type="ECO:0000313" key="3">
    <source>
        <dbReference type="Proteomes" id="UP001049176"/>
    </source>
</evidence>
<comment type="caution">
    <text evidence="2">The sequence shown here is derived from an EMBL/GenBank/DDBJ whole genome shotgun (WGS) entry which is preliminary data.</text>
</comment>
<evidence type="ECO:0000313" key="2">
    <source>
        <dbReference type="EMBL" id="KAG7094244.1"/>
    </source>
</evidence>
<name>A0A9P7S2J5_9AGAR</name>
<dbReference type="RefSeq" id="XP_043010714.1">
    <property type="nucleotide sequence ID" value="XM_043152628.1"/>
</dbReference>
<evidence type="ECO:0000256" key="1">
    <source>
        <dbReference type="SAM" id="MobiDB-lite"/>
    </source>
</evidence>
<keyword evidence="3" id="KW-1185">Reference proteome</keyword>
<dbReference type="KEGG" id="more:E1B28_007849"/>